<evidence type="ECO:0000313" key="2">
    <source>
        <dbReference type="Proteomes" id="UP000028999"/>
    </source>
</evidence>
<dbReference type="AlphaFoldDB" id="A0A078FRH0"/>
<gene>
    <name evidence="1" type="primary">BnaA08g04240D</name>
    <name evidence="1" type="ORF">GSBRNA2T00095041001</name>
</gene>
<name>A0A078FRH0_BRANA</name>
<protein>
    <submittedName>
        <fullName evidence="1">BnaA08g04240D protein</fullName>
    </submittedName>
</protein>
<proteinExistence type="predicted"/>
<sequence length="139" mass="16085">MYKIPYINPREKLKLAETESILWDEAQLLNINRATQPVEVRNLQSIPGRWCFTDGSWKDKEPYSGQSWYSILEDFDGLMGARNILKASFLNSEIILVPRTENSRADSLARSFRKQPSSVVHMDAELPIWFKESVSVCIY</sequence>
<accession>A0A078FRH0</accession>
<reference evidence="1 2" key="1">
    <citation type="journal article" date="2014" name="Science">
        <title>Plant genetics. Early allopolyploid evolution in the post-Neolithic Brassica napus oilseed genome.</title>
        <authorList>
            <person name="Chalhoub B."/>
            <person name="Denoeud F."/>
            <person name="Liu S."/>
            <person name="Parkin I.A."/>
            <person name="Tang H."/>
            <person name="Wang X."/>
            <person name="Chiquet J."/>
            <person name="Belcram H."/>
            <person name="Tong C."/>
            <person name="Samans B."/>
            <person name="Correa M."/>
            <person name="Da Silva C."/>
            <person name="Just J."/>
            <person name="Falentin C."/>
            <person name="Koh C.S."/>
            <person name="Le Clainche I."/>
            <person name="Bernard M."/>
            <person name="Bento P."/>
            <person name="Noel B."/>
            <person name="Labadie K."/>
            <person name="Alberti A."/>
            <person name="Charles M."/>
            <person name="Arnaud D."/>
            <person name="Guo H."/>
            <person name="Daviaud C."/>
            <person name="Alamery S."/>
            <person name="Jabbari K."/>
            <person name="Zhao M."/>
            <person name="Edger P.P."/>
            <person name="Chelaifa H."/>
            <person name="Tack D."/>
            <person name="Lassalle G."/>
            <person name="Mestiri I."/>
            <person name="Schnel N."/>
            <person name="Le Paslier M.C."/>
            <person name="Fan G."/>
            <person name="Renault V."/>
            <person name="Bayer P.E."/>
            <person name="Golicz A.A."/>
            <person name="Manoli S."/>
            <person name="Lee T.H."/>
            <person name="Thi V.H."/>
            <person name="Chalabi S."/>
            <person name="Hu Q."/>
            <person name="Fan C."/>
            <person name="Tollenaere R."/>
            <person name="Lu Y."/>
            <person name="Battail C."/>
            <person name="Shen J."/>
            <person name="Sidebottom C.H."/>
            <person name="Wang X."/>
            <person name="Canaguier A."/>
            <person name="Chauveau A."/>
            <person name="Berard A."/>
            <person name="Deniot G."/>
            <person name="Guan M."/>
            <person name="Liu Z."/>
            <person name="Sun F."/>
            <person name="Lim Y.P."/>
            <person name="Lyons E."/>
            <person name="Town C.D."/>
            <person name="Bancroft I."/>
            <person name="Wang X."/>
            <person name="Meng J."/>
            <person name="Ma J."/>
            <person name="Pires J.C."/>
            <person name="King G.J."/>
            <person name="Brunel D."/>
            <person name="Delourme R."/>
            <person name="Renard M."/>
            <person name="Aury J.M."/>
            <person name="Adams K.L."/>
            <person name="Batley J."/>
            <person name="Snowdon R.J."/>
            <person name="Tost J."/>
            <person name="Edwards D."/>
            <person name="Zhou Y."/>
            <person name="Hua W."/>
            <person name="Sharpe A.G."/>
            <person name="Paterson A.H."/>
            <person name="Guan C."/>
            <person name="Wincker P."/>
        </authorList>
    </citation>
    <scope>NUCLEOTIDE SEQUENCE [LARGE SCALE GENOMIC DNA]</scope>
    <source>
        <strain evidence="2">cv. Darmor-bzh</strain>
    </source>
</reference>
<dbReference type="Proteomes" id="UP000028999">
    <property type="component" value="Unassembled WGS sequence"/>
</dbReference>
<organism evidence="1 2">
    <name type="scientific">Brassica napus</name>
    <name type="common">Rape</name>
    <dbReference type="NCBI Taxonomy" id="3708"/>
    <lineage>
        <taxon>Eukaryota</taxon>
        <taxon>Viridiplantae</taxon>
        <taxon>Streptophyta</taxon>
        <taxon>Embryophyta</taxon>
        <taxon>Tracheophyta</taxon>
        <taxon>Spermatophyta</taxon>
        <taxon>Magnoliopsida</taxon>
        <taxon>eudicotyledons</taxon>
        <taxon>Gunneridae</taxon>
        <taxon>Pentapetalae</taxon>
        <taxon>rosids</taxon>
        <taxon>malvids</taxon>
        <taxon>Brassicales</taxon>
        <taxon>Brassicaceae</taxon>
        <taxon>Brassiceae</taxon>
        <taxon>Brassica</taxon>
    </lineage>
</organism>
<dbReference type="Gramene" id="CDY17060">
    <property type="protein sequence ID" value="CDY17060"/>
    <property type="gene ID" value="GSBRNA2T00095041001"/>
</dbReference>
<dbReference type="PaxDb" id="3708-A0A078FRH0"/>
<evidence type="ECO:0000313" key="1">
    <source>
        <dbReference type="EMBL" id="CDY17060.1"/>
    </source>
</evidence>
<dbReference type="EMBL" id="LK032069">
    <property type="protein sequence ID" value="CDY17060.1"/>
    <property type="molecule type" value="Genomic_DNA"/>
</dbReference>
<keyword evidence="2" id="KW-1185">Reference proteome</keyword>